<dbReference type="Proteomes" id="UP000758168">
    <property type="component" value="Unassembled WGS sequence"/>
</dbReference>
<keyword evidence="1" id="KW-0732">Signal</keyword>
<keyword evidence="3" id="KW-1185">Reference proteome</keyword>
<feature type="signal peptide" evidence="1">
    <location>
        <begin position="1"/>
        <end position="23"/>
    </location>
</feature>
<evidence type="ECO:0000256" key="1">
    <source>
        <dbReference type="SAM" id="SignalP"/>
    </source>
</evidence>
<evidence type="ECO:0000313" key="3">
    <source>
        <dbReference type="Proteomes" id="UP000758168"/>
    </source>
</evidence>
<gene>
    <name evidence="2" type="ORF">JOF54_000238</name>
</gene>
<dbReference type="RefSeq" id="WP_210052234.1">
    <property type="nucleotide sequence ID" value="NZ_BAAAMH010000036.1"/>
</dbReference>
<name>A0ABS4Z2P4_9ACTN</name>
<comment type="caution">
    <text evidence="2">The sequence shown here is derived from an EMBL/GenBank/DDBJ whole genome shotgun (WGS) entry which is preliminary data.</text>
</comment>
<sequence>MWPRPVHLAAAAALALLPLAACSAGDEDLVGPWTDARTGRELPDGTGAPDRPLVVRTVLLPNDCEKNDTVVLTLVWPVGTTRSERDLPDEALARTYLRDTRGSLLRTDGASDLDDRLPAEARPTGFERRGNAIHVVDQDRRVYVTRADGTVESWARQLPGVACTD</sequence>
<reference evidence="2 3" key="1">
    <citation type="submission" date="2021-03" db="EMBL/GenBank/DDBJ databases">
        <title>Sequencing the genomes of 1000 actinobacteria strains.</title>
        <authorList>
            <person name="Klenk H.-P."/>
        </authorList>
    </citation>
    <scope>NUCLEOTIDE SEQUENCE [LARGE SCALE GENOMIC DNA]</scope>
    <source>
        <strain evidence="2 3">DSM 12936</strain>
    </source>
</reference>
<evidence type="ECO:0000313" key="2">
    <source>
        <dbReference type="EMBL" id="MBP2415316.1"/>
    </source>
</evidence>
<protein>
    <recommendedName>
        <fullName evidence="4">Lipoprotein</fullName>
    </recommendedName>
</protein>
<evidence type="ECO:0008006" key="4">
    <source>
        <dbReference type="Google" id="ProtNLM"/>
    </source>
</evidence>
<feature type="chain" id="PRO_5045994052" description="Lipoprotein" evidence="1">
    <location>
        <begin position="24"/>
        <end position="165"/>
    </location>
</feature>
<organism evidence="2 3">
    <name type="scientific">Microlunatus capsulatus</name>
    <dbReference type="NCBI Taxonomy" id="99117"/>
    <lineage>
        <taxon>Bacteria</taxon>
        <taxon>Bacillati</taxon>
        <taxon>Actinomycetota</taxon>
        <taxon>Actinomycetes</taxon>
        <taxon>Propionibacteriales</taxon>
        <taxon>Propionibacteriaceae</taxon>
        <taxon>Microlunatus</taxon>
    </lineage>
</organism>
<accession>A0ABS4Z2P4</accession>
<dbReference type="EMBL" id="JAGIOB010000001">
    <property type="protein sequence ID" value="MBP2415316.1"/>
    <property type="molecule type" value="Genomic_DNA"/>
</dbReference>
<proteinExistence type="predicted"/>